<dbReference type="InterPro" id="IPR051799">
    <property type="entry name" value="NADH_flavin_oxidoreductase"/>
</dbReference>
<dbReference type="InterPro" id="IPR013785">
    <property type="entry name" value="Aldolase_TIM"/>
</dbReference>
<name>A0AAE3FFG5_9BACT</name>
<dbReference type="PANTHER" id="PTHR43656:SF2">
    <property type="entry name" value="BINDING OXIDOREDUCTASE, PUTATIVE (AFU_ORTHOLOGUE AFUA_2G08260)-RELATED"/>
    <property type="match status" value="1"/>
</dbReference>
<dbReference type="Proteomes" id="UP001139365">
    <property type="component" value="Unassembled WGS sequence"/>
</dbReference>
<feature type="domain" description="NADH:flavin oxidoreductase/NADH oxidase N-terminal" evidence="3">
    <location>
        <begin position="46"/>
        <end position="401"/>
    </location>
</feature>
<proteinExistence type="predicted"/>
<evidence type="ECO:0000256" key="2">
    <source>
        <dbReference type="ARBA" id="ARBA00023002"/>
    </source>
</evidence>
<gene>
    <name evidence="4" type="ORF">MR241_01390</name>
</gene>
<comment type="caution">
    <text evidence="4">The sequence shown here is derived from an EMBL/GenBank/DDBJ whole genome shotgun (WGS) entry which is preliminary data.</text>
</comment>
<dbReference type="GO" id="GO:0010181">
    <property type="term" value="F:FMN binding"/>
    <property type="evidence" value="ECO:0007669"/>
    <property type="project" value="InterPro"/>
</dbReference>
<evidence type="ECO:0000313" key="4">
    <source>
        <dbReference type="EMBL" id="MCI5754929.1"/>
    </source>
</evidence>
<evidence type="ECO:0000313" key="5">
    <source>
        <dbReference type="Proteomes" id="UP001139365"/>
    </source>
</evidence>
<reference evidence="4 5" key="1">
    <citation type="submission" date="2022-03" db="EMBL/GenBank/DDBJ databases">
        <title>Metagenome-assembled genomes from swine fecal metagenomes.</title>
        <authorList>
            <person name="Holman D.B."/>
            <person name="Kommadath A."/>
        </authorList>
    </citation>
    <scope>NUCLEOTIDE SEQUENCE [LARGE SCALE GENOMIC DNA]</scope>
    <source>
        <strain evidence="4">SUG147</strain>
    </source>
</reference>
<organism evidence="4 5">
    <name type="scientific">Candidatus Colimorpha enterica</name>
    <dbReference type="NCBI Taxonomy" id="3083063"/>
    <lineage>
        <taxon>Bacteria</taxon>
        <taxon>Pseudomonadati</taxon>
        <taxon>Bacteroidota</taxon>
        <taxon>Bacteroidia</taxon>
        <taxon>Bacteroidales</taxon>
        <taxon>Candidatus Colimorpha</taxon>
    </lineage>
</organism>
<dbReference type="Pfam" id="PF00724">
    <property type="entry name" value="Oxidored_FMN"/>
    <property type="match status" value="1"/>
</dbReference>
<dbReference type="SUPFAM" id="SSF51395">
    <property type="entry name" value="FMN-linked oxidoreductases"/>
    <property type="match status" value="1"/>
</dbReference>
<keyword evidence="1" id="KW-0285">Flavoprotein</keyword>
<dbReference type="PANTHER" id="PTHR43656">
    <property type="entry name" value="BINDING OXIDOREDUCTASE, PUTATIVE (AFU_ORTHOLOGUE AFUA_2G08260)-RELATED"/>
    <property type="match status" value="1"/>
</dbReference>
<sequence length="456" mass="49415">MDKGGGVMENVKRKACTSFAEFSEQNAATGAGLPYSRDISCLGDSVDIGGKTARNRLVCQAMEGCDGNPDGTPGELTERRYLRLAEGGAGIIWFEATACLREGRANPRQLWLYKDNIGAFASLVDKIRETGMKANGYAPLVIMQDTHSGRYSKPDGRPAPIIAYNNPILEKDGMLSEECIATDDYLDRVGEALVNNAVLAEKAGFDGVDIKCCHRYLNSELLSAYNREGRYGGAFENRTRLLCESISGAAAGTSDDFIVTSRLNAYDGFEYPNGFGVKKDGGTDFDPTEPVMLIKRLYSLGVRVLDITMGNPYFNPHINRPFAAGPYEPPEHPMTGVARMLEGTAELKRSVPEMKIVSSGLTYPGAAAPNVAAAYISDGKFDFAGFGRMILAYPEFARDILEGGGLDPKRICICCSKCTELMRSGSTPGCVVRDGLYAALYREMKKTELTGQGETT</sequence>
<dbReference type="InterPro" id="IPR001155">
    <property type="entry name" value="OxRdtase_FMN_N"/>
</dbReference>
<dbReference type="EMBL" id="JALEMU010000024">
    <property type="protein sequence ID" value="MCI5754929.1"/>
    <property type="molecule type" value="Genomic_DNA"/>
</dbReference>
<dbReference type="GO" id="GO:0016491">
    <property type="term" value="F:oxidoreductase activity"/>
    <property type="evidence" value="ECO:0007669"/>
    <property type="project" value="UniProtKB-KW"/>
</dbReference>
<evidence type="ECO:0000259" key="3">
    <source>
        <dbReference type="Pfam" id="PF00724"/>
    </source>
</evidence>
<dbReference type="AlphaFoldDB" id="A0AAE3FFG5"/>
<keyword evidence="2" id="KW-0560">Oxidoreductase</keyword>
<accession>A0AAE3FFG5</accession>
<protein>
    <submittedName>
        <fullName evidence="4">Flavin oxidoreductase/NADH oxidase</fullName>
    </submittedName>
</protein>
<evidence type="ECO:0000256" key="1">
    <source>
        <dbReference type="ARBA" id="ARBA00022630"/>
    </source>
</evidence>
<dbReference type="Gene3D" id="3.20.20.70">
    <property type="entry name" value="Aldolase class I"/>
    <property type="match status" value="1"/>
</dbReference>